<sequence>MKLLIGFIAWIIIFLGGAAPVPNSSVKVNFIVPQGQSASQIVQSLFSEKLIKSQTTAKIYLKLTGFDQRIIPGSYILSPGQNLPETVTALTSGPKDIWVTFPEGWRREQMAARLEKNITGFSSEEFITKTASLEGTLFPDTYLISPQASVDDVISMLTTNFVTKTKLDFKLFEDRRILIIASIIERESRSDVERPVISGIFNNRLGAGWPLELDATVQYARDTINCQKNKTQCKYWQPLLDTKLPSVFNTYLHVGLPPTPICNPGLSSIQAAKNPEKTSYWFYIHDTSGKVHYAQTNAEHNLNIDKYLRP</sequence>
<evidence type="ECO:0000256" key="3">
    <source>
        <dbReference type="ARBA" id="ARBA00022989"/>
    </source>
</evidence>
<gene>
    <name evidence="7" type="primary">mltG</name>
    <name evidence="8" type="ORF">UU93_C0009G0013</name>
</gene>
<comment type="similarity">
    <text evidence="7">Belongs to the transglycosylase MltG family.</text>
</comment>
<evidence type="ECO:0000256" key="5">
    <source>
        <dbReference type="ARBA" id="ARBA00023239"/>
    </source>
</evidence>
<dbReference type="STRING" id="1618356.UU93_C0009G0013"/>
<name>A0A0G0Y628_9BACT</name>
<evidence type="ECO:0000313" key="8">
    <source>
        <dbReference type="EMBL" id="KKS32175.1"/>
    </source>
</evidence>
<evidence type="ECO:0000256" key="4">
    <source>
        <dbReference type="ARBA" id="ARBA00023136"/>
    </source>
</evidence>
<evidence type="ECO:0000256" key="7">
    <source>
        <dbReference type="HAMAP-Rule" id="MF_02065"/>
    </source>
</evidence>
<dbReference type="GO" id="GO:0009252">
    <property type="term" value="P:peptidoglycan biosynthetic process"/>
    <property type="evidence" value="ECO:0007669"/>
    <property type="project" value="UniProtKB-UniRule"/>
</dbReference>
<dbReference type="GO" id="GO:0071555">
    <property type="term" value="P:cell wall organization"/>
    <property type="evidence" value="ECO:0007669"/>
    <property type="project" value="UniProtKB-KW"/>
</dbReference>
<keyword evidence="5 7" id="KW-0456">Lyase</keyword>
<dbReference type="Pfam" id="PF02618">
    <property type="entry name" value="YceG"/>
    <property type="match status" value="1"/>
</dbReference>
<keyword evidence="6 7" id="KW-0961">Cell wall biogenesis/degradation</keyword>
<dbReference type="AlphaFoldDB" id="A0A0G0Y628"/>
<keyword evidence="1 7" id="KW-1003">Cell membrane</keyword>
<dbReference type="GO" id="GO:0005886">
    <property type="term" value="C:plasma membrane"/>
    <property type="evidence" value="ECO:0007669"/>
    <property type="project" value="UniProtKB-UniRule"/>
</dbReference>
<comment type="function">
    <text evidence="7">Functions as a peptidoglycan terminase that cleaves nascent peptidoglycan strands endolytically to terminate their elongation.</text>
</comment>
<dbReference type="HAMAP" id="MF_02065">
    <property type="entry name" value="MltG"/>
    <property type="match status" value="1"/>
</dbReference>
<evidence type="ECO:0000256" key="1">
    <source>
        <dbReference type="ARBA" id="ARBA00022475"/>
    </source>
</evidence>
<organism evidence="8 9">
    <name type="scientific">Candidatus Amesbacteria bacterium GW2011_GWA2_42_12</name>
    <dbReference type="NCBI Taxonomy" id="1618356"/>
    <lineage>
        <taxon>Bacteria</taxon>
        <taxon>Candidatus Amesiibacteriota</taxon>
    </lineage>
</organism>
<dbReference type="Gene3D" id="3.30.1490.480">
    <property type="entry name" value="Endolytic murein transglycosylase"/>
    <property type="match status" value="1"/>
</dbReference>
<evidence type="ECO:0000256" key="6">
    <source>
        <dbReference type="ARBA" id="ARBA00023316"/>
    </source>
</evidence>
<keyword evidence="3 7" id="KW-1133">Transmembrane helix</keyword>
<dbReference type="GO" id="GO:0008932">
    <property type="term" value="F:lytic endotransglycosylase activity"/>
    <property type="evidence" value="ECO:0007669"/>
    <property type="project" value="UniProtKB-UniRule"/>
</dbReference>
<keyword evidence="4 7" id="KW-0472">Membrane</keyword>
<evidence type="ECO:0000256" key="2">
    <source>
        <dbReference type="ARBA" id="ARBA00022692"/>
    </source>
</evidence>
<dbReference type="InterPro" id="IPR003770">
    <property type="entry name" value="MLTG-like"/>
</dbReference>
<reference evidence="8 9" key="1">
    <citation type="journal article" date="2015" name="Nature">
        <title>rRNA introns, odd ribosomes, and small enigmatic genomes across a large radiation of phyla.</title>
        <authorList>
            <person name="Brown C.T."/>
            <person name="Hug L.A."/>
            <person name="Thomas B.C."/>
            <person name="Sharon I."/>
            <person name="Castelle C.J."/>
            <person name="Singh A."/>
            <person name="Wilkins M.J."/>
            <person name="Williams K.H."/>
            <person name="Banfield J.F."/>
        </authorList>
    </citation>
    <scope>NUCLEOTIDE SEQUENCE [LARGE SCALE GENOMIC DNA]</scope>
</reference>
<feature type="site" description="Important for catalytic activity" evidence="7">
    <location>
        <position position="187"/>
    </location>
</feature>
<dbReference type="EMBL" id="LCCN01000009">
    <property type="protein sequence ID" value="KKS32175.1"/>
    <property type="molecule type" value="Genomic_DNA"/>
</dbReference>
<comment type="catalytic activity">
    <reaction evidence="7">
        <text>a peptidoglycan chain = a peptidoglycan chain with N-acetyl-1,6-anhydromuramyl-[peptide] at the reducing end + a peptidoglycan chain with N-acetylglucosamine at the non-reducing end.</text>
        <dbReference type="EC" id="4.2.2.29"/>
    </reaction>
</comment>
<accession>A0A0G0Y628</accession>
<proteinExistence type="inferred from homology"/>
<dbReference type="PANTHER" id="PTHR30518:SF2">
    <property type="entry name" value="ENDOLYTIC MUREIN TRANSGLYCOSYLASE"/>
    <property type="match status" value="1"/>
</dbReference>
<comment type="caution">
    <text evidence="8">The sequence shown here is derived from an EMBL/GenBank/DDBJ whole genome shotgun (WGS) entry which is preliminary data.</text>
</comment>
<evidence type="ECO:0000313" key="9">
    <source>
        <dbReference type="Proteomes" id="UP000034160"/>
    </source>
</evidence>
<dbReference type="PATRIC" id="fig|1618356.3.peg.507"/>
<dbReference type="Proteomes" id="UP000034160">
    <property type="component" value="Unassembled WGS sequence"/>
</dbReference>
<dbReference type="PANTHER" id="PTHR30518">
    <property type="entry name" value="ENDOLYTIC MUREIN TRANSGLYCOSYLASE"/>
    <property type="match status" value="1"/>
</dbReference>
<dbReference type="EC" id="4.2.2.29" evidence="7"/>
<dbReference type="NCBIfam" id="TIGR00247">
    <property type="entry name" value="endolytic transglycosylase MltG"/>
    <property type="match status" value="1"/>
</dbReference>
<protein>
    <recommendedName>
        <fullName evidence="7">Endolytic murein transglycosylase</fullName>
        <ecNumber evidence="7">4.2.2.29</ecNumber>
    </recommendedName>
    <alternativeName>
        <fullName evidence="7">Peptidoglycan lytic transglycosylase</fullName>
    </alternativeName>
    <alternativeName>
        <fullName evidence="7">Peptidoglycan polymerization terminase</fullName>
    </alternativeName>
</protein>
<keyword evidence="2 7" id="KW-0812">Transmembrane</keyword>